<keyword evidence="1" id="KW-0732">Signal</keyword>
<organism evidence="2 3">
    <name type="scientific">Trifolium medium</name>
    <dbReference type="NCBI Taxonomy" id="97028"/>
    <lineage>
        <taxon>Eukaryota</taxon>
        <taxon>Viridiplantae</taxon>
        <taxon>Streptophyta</taxon>
        <taxon>Embryophyta</taxon>
        <taxon>Tracheophyta</taxon>
        <taxon>Spermatophyta</taxon>
        <taxon>Magnoliopsida</taxon>
        <taxon>eudicotyledons</taxon>
        <taxon>Gunneridae</taxon>
        <taxon>Pentapetalae</taxon>
        <taxon>rosids</taxon>
        <taxon>fabids</taxon>
        <taxon>Fabales</taxon>
        <taxon>Fabaceae</taxon>
        <taxon>Papilionoideae</taxon>
        <taxon>50 kb inversion clade</taxon>
        <taxon>NPAAA clade</taxon>
        <taxon>Hologalegina</taxon>
        <taxon>IRL clade</taxon>
        <taxon>Trifolieae</taxon>
        <taxon>Trifolium</taxon>
    </lineage>
</organism>
<comment type="caution">
    <text evidence="2">The sequence shown here is derived from an EMBL/GenBank/DDBJ whole genome shotgun (WGS) entry which is preliminary data.</text>
</comment>
<dbReference type="Proteomes" id="UP000265520">
    <property type="component" value="Unassembled WGS sequence"/>
</dbReference>
<evidence type="ECO:0000313" key="2">
    <source>
        <dbReference type="EMBL" id="MCI25205.1"/>
    </source>
</evidence>
<feature type="non-terminal residue" evidence="2">
    <location>
        <position position="85"/>
    </location>
</feature>
<sequence length="85" mass="9363">MNCVKFWRNAQCICAFLLHVLFPAQRARAGGATRSVGLLGRFSFLVAAQHASLYCATRSVMLLGQFTFLVLAQRASLCCTTRSAY</sequence>
<keyword evidence="3" id="KW-1185">Reference proteome</keyword>
<name>A0A392QPL2_9FABA</name>
<proteinExistence type="predicted"/>
<protein>
    <recommendedName>
        <fullName evidence="4">Secreted protein</fullName>
    </recommendedName>
</protein>
<feature type="chain" id="PRO_5017274068" description="Secreted protein" evidence="1">
    <location>
        <begin position="30"/>
        <end position="85"/>
    </location>
</feature>
<reference evidence="2 3" key="1">
    <citation type="journal article" date="2018" name="Front. Plant Sci.">
        <title>Red Clover (Trifolium pratense) and Zigzag Clover (T. medium) - A Picture of Genomic Similarities and Differences.</title>
        <authorList>
            <person name="Dluhosova J."/>
            <person name="Istvanek J."/>
            <person name="Nedelnik J."/>
            <person name="Repkova J."/>
        </authorList>
    </citation>
    <scope>NUCLEOTIDE SEQUENCE [LARGE SCALE GENOMIC DNA]</scope>
    <source>
        <strain evidence="3">cv. 10/8</strain>
        <tissue evidence="2">Leaf</tissue>
    </source>
</reference>
<evidence type="ECO:0008006" key="4">
    <source>
        <dbReference type="Google" id="ProtNLM"/>
    </source>
</evidence>
<evidence type="ECO:0000256" key="1">
    <source>
        <dbReference type="SAM" id="SignalP"/>
    </source>
</evidence>
<evidence type="ECO:0000313" key="3">
    <source>
        <dbReference type="Proteomes" id="UP000265520"/>
    </source>
</evidence>
<feature type="signal peptide" evidence="1">
    <location>
        <begin position="1"/>
        <end position="29"/>
    </location>
</feature>
<dbReference type="AlphaFoldDB" id="A0A392QPL2"/>
<dbReference type="EMBL" id="LXQA010145885">
    <property type="protein sequence ID" value="MCI25205.1"/>
    <property type="molecule type" value="Genomic_DNA"/>
</dbReference>
<accession>A0A392QPL2</accession>